<feature type="transmembrane region" description="Helical" evidence="5">
    <location>
        <begin position="200"/>
        <end position="231"/>
    </location>
</feature>
<keyword evidence="2 5" id="KW-0812">Transmembrane</keyword>
<evidence type="ECO:0000256" key="4">
    <source>
        <dbReference type="ARBA" id="ARBA00023136"/>
    </source>
</evidence>
<feature type="domain" description="O-antigen ligase-related" evidence="6">
    <location>
        <begin position="203"/>
        <end position="336"/>
    </location>
</feature>
<gene>
    <name evidence="7" type="ORF">BDD14_2889</name>
</gene>
<keyword evidence="8" id="KW-1185">Reference proteome</keyword>
<comment type="caution">
    <text evidence="7">The sequence shown here is derived from an EMBL/GenBank/DDBJ whole genome shotgun (WGS) entry which is preliminary data.</text>
</comment>
<dbReference type="RefSeq" id="WP_130419300.1">
    <property type="nucleotide sequence ID" value="NZ_SHKW01000001.1"/>
</dbReference>
<feature type="transmembrane region" description="Helical" evidence="5">
    <location>
        <begin position="108"/>
        <end position="129"/>
    </location>
</feature>
<keyword evidence="7" id="KW-0436">Ligase</keyword>
<dbReference type="GO" id="GO:0016020">
    <property type="term" value="C:membrane"/>
    <property type="evidence" value="ECO:0007669"/>
    <property type="project" value="UniProtKB-SubCell"/>
</dbReference>
<evidence type="ECO:0000313" key="8">
    <source>
        <dbReference type="Proteomes" id="UP000292958"/>
    </source>
</evidence>
<dbReference type="GO" id="GO:0016874">
    <property type="term" value="F:ligase activity"/>
    <property type="evidence" value="ECO:0007669"/>
    <property type="project" value="UniProtKB-KW"/>
</dbReference>
<dbReference type="InterPro" id="IPR051533">
    <property type="entry name" value="WaaL-like"/>
</dbReference>
<dbReference type="AlphaFoldDB" id="A0A4Q7YUB9"/>
<evidence type="ECO:0000256" key="5">
    <source>
        <dbReference type="SAM" id="Phobius"/>
    </source>
</evidence>
<evidence type="ECO:0000313" key="7">
    <source>
        <dbReference type="EMBL" id="RZU41367.1"/>
    </source>
</evidence>
<dbReference type="InterPro" id="IPR007016">
    <property type="entry name" value="O-antigen_ligase-rel_domated"/>
</dbReference>
<name>A0A4Q7YUB9_9BACT</name>
<feature type="transmembrane region" description="Helical" evidence="5">
    <location>
        <begin position="21"/>
        <end position="43"/>
    </location>
</feature>
<reference evidence="7 8" key="1">
    <citation type="submission" date="2019-02" db="EMBL/GenBank/DDBJ databases">
        <title>Genomic Encyclopedia of Archaeal and Bacterial Type Strains, Phase II (KMG-II): from individual species to whole genera.</title>
        <authorList>
            <person name="Goeker M."/>
        </authorList>
    </citation>
    <scope>NUCLEOTIDE SEQUENCE [LARGE SCALE GENOMIC DNA]</scope>
    <source>
        <strain evidence="7 8">DSM 18101</strain>
    </source>
</reference>
<dbReference type="PANTHER" id="PTHR37422">
    <property type="entry name" value="TEICHURONIC ACID BIOSYNTHESIS PROTEIN TUAE"/>
    <property type="match status" value="1"/>
</dbReference>
<feature type="transmembrane region" description="Helical" evidence="5">
    <location>
        <begin position="141"/>
        <end position="159"/>
    </location>
</feature>
<evidence type="ECO:0000256" key="1">
    <source>
        <dbReference type="ARBA" id="ARBA00004141"/>
    </source>
</evidence>
<protein>
    <submittedName>
        <fullName evidence="7">O-antigen ligase-like membrane protein</fullName>
    </submittedName>
</protein>
<organism evidence="7 8">
    <name type="scientific">Edaphobacter modestus</name>
    <dbReference type="NCBI Taxonomy" id="388466"/>
    <lineage>
        <taxon>Bacteria</taxon>
        <taxon>Pseudomonadati</taxon>
        <taxon>Acidobacteriota</taxon>
        <taxon>Terriglobia</taxon>
        <taxon>Terriglobales</taxon>
        <taxon>Acidobacteriaceae</taxon>
        <taxon>Edaphobacter</taxon>
    </lineage>
</organism>
<accession>A0A4Q7YUB9</accession>
<evidence type="ECO:0000256" key="3">
    <source>
        <dbReference type="ARBA" id="ARBA00022989"/>
    </source>
</evidence>
<evidence type="ECO:0000259" key="6">
    <source>
        <dbReference type="Pfam" id="PF04932"/>
    </source>
</evidence>
<keyword evidence="3 5" id="KW-1133">Transmembrane helix</keyword>
<comment type="subcellular location">
    <subcellularLocation>
        <location evidence="1">Membrane</location>
        <topology evidence="1">Multi-pass membrane protein</topology>
    </subcellularLocation>
</comment>
<dbReference type="PANTHER" id="PTHR37422:SF13">
    <property type="entry name" value="LIPOPOLYSACCHARIDE BIOSYNTHESIS PROTEIN PA4999-RELATED"/>
    <property type="match status" value="1"/>
</dbReference>
<keyword evidence="4 5" id="KW-0472">Membrane</keyword>
<dbReference type="EMBL" id="SHKW01000001">
    <property type="protein sequence ID" value="RZU41367.1"/>
    <property type="molecule type" value="Genomic_DNA"/>
</dbReference>
<feature type="transmembrane region" description="Helical" evidence="5">
    <location>
        <begin position="55"/>
        <end position="73"/>
    </location>
</feature>
<proteinExistence type="predicted"/>
<evidence type="ECO:0000256" key="2">
    <source>
        <dbReference type="ARBA" id="ARBA00022692"/>
    </source>
</evidence>
<feature type="transmembrane region" description="Helical" evidence="5">
    <location>
        <begin position="243"/>
        <end position="264"/>
    </location>
</feature>
<feature type="transmembrane region" description="Helical" evidence="5">
    <location>
        <begin position="327"/>
        <end position="347"/>
    </location>
</feature>
<sequence length="405" mass="44628">MNSSNSYVGGKIGALPTDTGMSFIVGLYFSFRLFIMLLSVRLLGTDPQTGTEINLALNFLLLIVVAFYALGACDRTFRSMLKLPSIRWVLLFLVFSGCSLLWSSAASLVAAITYWCAMAADVAIVALLLRVEPLTESIHSMMKGYVWGACAIALIAWLMPAQSDLRLGDEELLGTNQVGYLCGFAFFFAQYLMTQKLGKWGGAAIVLGVTLLRSLSKTTIIAFIVAEGFLLMRDKSMSRKTKLGMIFVAALITTVFSGLLTSYFDTYSNAGNSPETLSGRLGIWAVILGEAVKQPWVGHGFYSVWKVIPPFGDFEARHAHNEIIQQFYLYGAAGVCIMVGLYGSFYLHVRRFATGSQRTFYCALLLFILIRGLADTEVYDLSLPLWAIIMFSLLLERPNGSPKHN</sequence>
<feature type="transmembrane region" description="Helical" evidence="5">
    <location>
        <begin position="85"/>
        <end position="102"/>
    </location>
</feature>
<dbReference type="Pfam" id="PF04932">
    <property type="entry name" value="Wzy_C"/>
    <property type="match status" value="1"/>
</dbReference>
<dbReference type="Proteomes" id="UP000292958">
    <property type="component" value="Unassembled WGS sequence"/>
</dbReference>
<dbReference type="OrthoDB" id="4391260at2"/>